<sequence>MLRDITITPGRWNANKNAGPRYFSRAGGHTDMNPSKVARGGFGKHNWGQPGDELDDQEEFDDQVFFSKSRRRSSNHAMNEQMLKELNEKCDKLVTEA</sequence>
<evidence type="ECO:0000259" key="1">
    <source>
        <dbReference type="Pfam" id="PF04774"/>
    </source>
</evidence>
<evidence type="ECO:0000313" key="3">
    <source>
        <dbReference type="Proteomes" id="UP000825434"/>
    </source>
</evidence>
<dbReference type="Pfam" id="PF04774">
    <property type="entry name" value="HABP4_PAI-RBP1"/>
    <property type="match status" value="1"/>
</dbReference>
<keyword evidence="3" id="KW-1185">Reference proteome</keyword>
<dbReference type="InterPro" id="IPR006861">
    <property type="entry name" value="HABP4_PAIRBP1-bd"/>
</dbReference>
<accession>A0ABX8I0H7</accession>
<dbReference type="Proteomes" id="UP000825434">
    <property type="component" value="Chromosome 1"/>
</dbReference>
<evidence type="ECO:0000313" key="2">
    <source>
        <dbReference type="EMBL" id="QWU86377.1"/>
    </source>
</evidence>
<reference evidence="2 3" key="1">
    <citation type="submission" date="2021-06" db="EMBL/GenBank/DDBJ databases">
        <title>Candida outbreak in Lebanon.</title>
        <authorList>
            <person name="Finianos M."/>
        </authorList>
    </citation>
    <scope>NUCLEOTIDE SEQUENCE [LARGE SCALE GENOMIC DNA]</scope>
    <source>
        <strain evidence="2">CA3LBN</strain>
    </source>
</reference>
<dbReference type="EMBL" id="CP076661">
    <property type="protein sequence ID" value="QWU86377.1"/>
    <property type="molecule type" value="Genomic_DNA"/>
</dbReference>
<protein>
    <recommendedName>
        <fullName evidence="1">Hyaluronan/mRNA-binding protein domain-containing protein</fullName>
    </recommendedName>
</protein>
<feature type="domain" description="Hyaluronan/mRNA-binding protein" evidence="1">
    <location>
        <begin position="19"/>
        <end position="82"/>
    </location>
</feature>
<organism evidence="2 3">
    <name type="scientific">Candidozyma haemuli</name>
    <dbReference type="NCBI Taxonomy" id="45357"/>
    <lineage>
        <taxon>Eukaryota</taxon>
        <taxon>Fungi</taxon>
        <taxon>Dikarya</taxon>
        <taxon>Ascomycota</taxon>
        <taxon>Saccharomycotina</taxon>
        <taxon>Pichiomycetes</taxon>
        <taxon>Metschnikowiaceae</taxon>
        <taxon>Candidozyma</taxon>
    </lineage>
</organism>
<gene>
    <name evidence="2" type="ORF">CA3LBN_000595</name>
</gene>
<proteinExistence type="predicted"/>
<name>A0ABX8I0H7_9ASCO</name>